<reference evidence="5" key="1">
    <citation type="submission" date="2018-05" db="EMBL/GenBank/DDBJ databases">
        <title>Organellar genomes of Gracilariaceae.</title>
        <authorList>
            <person name="Iha C."/>
            <person name="Oliveira M.C."/>
        </authorList>
    </citation>
    <scope>NUCLEOTIDE SEQUENCE</scope>
</reference>
<comment type="subcellular location">
    <subcellularLocation>
        <location evidence="4">Plastid</location>
        <location evidence="4">Chloroplast</location>
    </subcellularLocation>
</comment>
<dbReference type="InterPro" id="IPR021137">
    <property type="entry name" value="Ribosomal_bL35-like"/>
</dbReference>
<dbReference type="PANTHER" id="PTHR33343:SF1">
    <property type="entry name" value="LARGE RIBOSOMAL SUBUNIT PROTEIN BL35M"/>
    <property type="match status" value="1"/>
</dbReference>
<name>A0A345U8F5_9FLOR</name>
<evidence type="ECO:0000256" key="3">
    <source>
        <dbReference type="ARBA" id="ARBA00023274"/>
    </source>
</evidence>
<dbReference type="Gene3D" id="4.10.410.60">
    <property type="match status" value="1"/>
</dbReference>
<dbReference type="Pfam" id="PF01632">
    <property type="entry name" value="Ribosomal_L35p"/>
    <property type="match status" value="1"/>
</dbReference>
<dbReference type="AlphaFoldDB" id="A0A345U8F5"/>
<dbReference type="GO" id="GO:0003735">
    <property type="term" value="F:structural constituent of ribosome"/>
    <property type="evidence" value="ECO:0007669"/>
    <property type="project" value="InterPro"/>
</dbReference>
<dbReference type="HAMAP" id="MF_00514">
    <property type="entry name" value="Ribosomal_bL35"/>
    <property type="match status" value="1"/>
</dbReference>
<dbReference type="GeneID" id="37623520"/>
<evidence type="ECO:0000256" key="1">
    <source>
        <dbReference type="ARBA" id="ARBA00006598"/>
    </source>
</evidence>
<keyword evidence="3 4" id="KW-0687">Ribonucleoprotein</keyword>
<dbReference type="PANTHER" id="PTHR33343">
    <property type="entry name" value="54S RIBOSOMAL PROTEIN BL35M"/>
    <property type="match status" value="1"/>
</dbReference>
<protein>
    <recommendedName>
        <fullName evidence="4">Large ribosomal subunit protein bL35c</fullName>
    </recommendedName>
</protein>
<sequence length="66" mass="7956">MYKLKTSKSIIKRLKLKSKYKIFRNMAGHNHLLQKKSSSRKQKLRKVVQLTRADIFNFKFKIPYIS</sequence>
<dbReference type="InterPro" id="IPR001706">
    <property type="entry name" value="Ribosomal_bL35"/>
</dbReference>
<comment type="similarity">
    <text evidence="1 4">Belongs to the bacterial ribosomal protein bL35 family.</text>
</comment>
<dbReference type="PRINTS" id="PR00064">
    <property type="entry name" value="RIBOSOMALL35"/>
</dbReference>
<gene>
    <name evidence="4 5" type="primary">rpl35</name>
</gene>
<evidence type="ECO:0000313" key="5">
    <source>
        <dbReference type="EMBL" id="AXI96741.1"/>
    </source>
</evidence>
<dbReference type="EMBL" id="MH396012">
    <property type="protein sequence ID" value="AXI96741.1"/>
    <property type="molecule type" value="Genomic_DNA"/>
</dbReference>
<keyword evidence="2 4" id="KW-0689">Ribosomal protein</keyword>
<geneLocation type="chloroplast" evidence="5"/>
<dbReference type="GO" id="GO:0015934">
    <property type="term" value="C:large ribosomal subunit"/>
    <property type="evidence" value="ECO:0007669"/>
    <property type="project" value="TreeGrafter"/>
</dbReference>
<keyword evidence="5" id="KW-0150">Chloroplast</keyword>
<dbReference type="SUPFAM" id="SSF143034">
    <property type="entry name" value="L35p-like"/>
    <property type="match status" value="1"/>
</dbReference>
<proteinExistence type="inferred from homology"/>
<evidence type="ECO:0000256" key="2">
    <source>
        <dbReference type="ARBA" id="ARBA00022980"/>
    </source>
</evidence>
<keyword evidence="5" id="KW-0934">Plastid</keyword>
<dbReference type="RefSeq" id="YP_009511068.1">
    <property type="nucleotide sequence ID" value="NC_039142.1"/>
</dbReference>
<dbReference type="GO" id="GO:0009507">
    <property type="term" value="C:chloroplast"/>
    <property type="evidence" value="ECO:0007669"/>
    <property type="project" value="UniProtKB-SubCell"/>
</dbReference>
<accession>A0A345U8F5</accession>
<dbReference type="GO" id="GO:0006412">
    <property type="term" value="P:translation"/>
    <property type="evidence" value="ECO:0007669"/>
    <property type="project" value="UniProtKB-UniRule"/>
</dbReference>
<dbReference type="InterPro" id="IPR037229">
    <property type="entry name" value="Ribosomal_bL35_sf"/>
</dbReference>
<evidence type="ECO:0000256" key="4">
    <source>
        <dbReference type="HAMAP-Rule" id="MF_00514"/>
    </source>
</evidence>
<organism evidence="5">
    <name type="scientific">Hydropuntia rangiferina</name>
    <dbReference type="NCBI Taxonomy" id="338881"/>
    <lineage>
        <taxon>Eukaryota</taxon>
        <taxon>Rhodophyta</taxon>
        <taxon>Florideophyceae</taxon>
        <taxon>Rhodymeniophycidae</taxon>
        <taxon>Gracilariales</taxon>
        <taxon>Gracilariaceae</taxon>
        <taxon>Hydropuntia</taxon>
    </lineage>
</organism>